<name>A0ABM7T6P9_9CLOT</name>
<dbReference type="EMBL" id="AP024849">
    <property type="protein sequence ID" value="BCZ46573.1"/>
    <property type="molecule type" value="Genomic_DNA"/>
</dbReference>
<keyword evidence="2" id="KW-1185">Reference proteome</keyword>
<protein>
    <submittedName>
        <fullName evidence="1">Uncharacterized protein</fullName>
    </submittedName>
</protein>
<gene>
    <name evidence="1" type="ORF">psyc5s11_26400</name>
</gene>
<evidence type="ECO:0000313" key="1">
    <source>
        <dbReference type="EMBL" id="BCZ46573.1"/>
    </source>
</evidence>
<evidence type="ECO:0000313" key="2">
    <source>
        <dbReference type="Proteomes" id="UP000824633"/>
    </source>
</evidence>
<dbReference type="PANTHER" id="PTHR43649:SF12">
    <property type="entry name" value="DIACETYLCHITOBIOSE BINDING PROTEIN DASA"/>
    <property type="match status" value="1"/>
</dbReference>
<dbReference type="Gene3D" id="3.40.190.10">
    <property type="entry name" value="Periplasmic binding protein-like II"/>
    <property type="match status" value="1"/>
</dbReference>
<dbReference type="RefSeq" id="WP_224038047.1">
    <property type="nucleotide sequence ID" value="NZ_AP024849.1"/>
</dbReference>
<organism evidence="1 2">
    <name type="scientific">Clostridium gelidum</name>
    <dbReference type="NCBI Taxonomy" id="704125"/>
    <lineage>
        <taxon>Bacteria</taxon>
        <taxon>Bacillati</taxon>
        <taxon>Bacillota</taxon>
        <taxon>Clostridia</taxon>
        <taxon>Eubacteriales</taxon>
        <taxon>Clostridiaceae</taxon>
        <taxon>Clostridium</taxon>
    </lineage>
</organism>
<dbReference type="SUPFAM" id="SSF53850">
    <property type="entry name" value="Periplasmic binding protein-like II"/>
    <property type="match status" value="1"/>
</dbReference>
<dbReference type="InterPro" id="IPR050490">
    <property type="entry name" value="Bact_solute-bd_prot1"/>
</dbReference>
<sequence>MGKNKQIVKVLVLLSVLILLFICYNQINKKHSNLQVKPSSQTAELKESLNFRITWKSYSGRGEAIKKIVASYNGLNQTPYHVTVIDGDEDLKTIETLLSTSNTPESSTNVATSSTIDIYMLPYRYVQYFGYKNKLDNLTQDFTVEKEYFFRNLWKLGIVDDNVYGIPWLGHTMGLIYNQNLLKKAGVDPDQIKDLNSLVAACEKVEKSTAAKGIGLVGAEHNDVSWMVNQFIYGFGGSLVSEDGSKVTINSDKSKAALEFYKKILGAHAQESWKTDTGVEVMNTFRNQKIAFEIQGLWGVTDIWKSGNTFKTGVIPLESIGLYPEVGPMMVAIPTNLATQKRTAAMDFIRYLISSKGQEQIMDGEYSPEHDAYYPFRIPVRTDSAQSDIFNEYPEFAKFIGGFSNPSIDVPVPLWQNIKDEYYAPGLHLVMEDQLSIDDFLKNIEKQGNKILNNKN</sequence>
<dbReference type="Pfam" id="PF13416">
    <property type="entry name" value="SBP_bac_8"/>
    <property type="match status" value="1"/>
</dbReference>
<dbReference type="Proteomes" id="UP000824633">
    <property type="component" value="Chromosome"/>
</dbReference>
<reference evidence="2" key="1">
    <citation type="submission" date="2021-07" db="EMBL/GenBank/DDBJ databases">
        <title>Complete genome sequencing of a Clostridium isolate.</title>
        <authorList>
            <person name="Ueki A."/>
            <person name="Tonouchi A."/>
        </authorList>
    </citation>
    <scope>NUCLEOTIDE SEQUENCE [LARGE SCALE GENOMIC DNA]</scope>
    <source>
        <strain evidence="2">C5S11</strain>
    </source>
</reference>
<dbReference type="PANTHER" id="PTHR43649">
    <property type="entry name" value="ARABINOSE-BINDING PROTEIN-RELATED"/>
    <property type="match status" value="1"/>
</dbReference>
<accession>A0ABM7T6P9</accession>
<proteinExistence type="predicted"/>
<dbReference type="InterPro" id="IPR006059">
    <property type="entry name" value="SBP"/>
</dbReference>